<accession>A0A5J4NEH4</accession>
<dbReference type="EMBL" id="QNGE01003759">
    <property type="protein sequence ID" value="KAA3673639.1"/>
    <property type="molecule type" value="Genomic_DNA"/>
</dbReference>
<protein>
    <submittedName>
        <fullName evidence="3">Uncharacterized protein</fullName>
    </submittedName>
</protein>
<proteinExistence type="predicted"/>
<evidence type="ECO:0000256" key="2">
    <source>
        <dbReference type="SAM" id="SignalP"/>
    </source>
</evidence>
<dbReference type="AlphaFoldDB" id="A0A5J4NEH4"/>
<feature type="compositionally biased region" description="Polar residues" evidence="1">
    <location>
        <begin position="418"/>
        <end position="432"/>
    </location>
</feature>
<dbReference type="Proteomes" id="UP000324629">
    <property type="component" value="Unassembled WGS sequence"/>
</dbReference>
<reference evidence="3 4" key="1">
    <citation type="journal article" date="2019" name="Gigascience">
        <title>Whole-genome sequence of the oriental lung fluke Paragonimus westermani.</title>
        <authorList>
            <person name="Oey H."/>
            <person name="Zakrzewski M."/>
            <person name="Narain K."/>
            <person name="Devi K.R."/>
            <person name="Agatsuma T."/>
            <person name="Nawaratna S."/>
            <person name="Gobert G.N."/>
            <person name="Jones M.K."/>
            <person name="Ragan M.A."/>
            <person name="McManus D.P."/>
            <person name="Krause L."/>
        </authorList>
    </citation>
    <scope>NUCLEOTIDE SEQUENCE [LARGE SCALE GENOMIC DNA]</scope>
    <source>
        <strain evidence="3 4">IND2009</strain>
    </source>
</reference>
<organism evidence="3 4">
    <name type="scientific">Paragonimus westermani</name>
    <dbReference type="NCBI Taxonomy" id="34504"/>
    <lineage>
        <taxon>Eukaryota</taxon>
        <taxon>Metazoa</taxon>
        <taxon>Spiralia</taxon>
        <taxon>Lophotrochozoa</taxon>
        <taxon>Platyhelminthes</taxon>
        <taxon>Trematoda</taxon>
        <taxon>Digenea</taxon>
        <taxon>Plagiorchiida</taxon>
        <taxon>Troglotremata</taxon>
        <taxon>Troglotrematidae</taxon>
        <taxon>Paragonimus</taxon>
    </lineage>
</organism>
<feature type="compositionally biased region" description="Low complexity" evidence="1">
    <location>
        <begin position="433"/>
        <end position="455"/>
    </location>
</feature>
<evidence type="ECO:0000313" key="3">
    <source>
        <dbReference type="EMBL" id="KAA3673639.1"/>
    </source>
</evidence>
<feature type="compositionally biased region" description="Low complexity" evidence="1">
    <location>
        <begin position="592"/>
        <end position="607"/>
    </location>
</feature>
<keyword evidence="4" id="KW-1185">Reference proteome</keyword>
<feature type="region of interest" description="Disordered" evidence="1">
    <location>
        <begin position="181"/>
        <end position="224"/>
    </location>
</feature>
<evidence type="ECO:0000313" key="4">
    <source>
        <dbReference type="Proteomes" id="UP000324629"/>
    </source>
</evidence>
<feature type="compositionally biased region" description="Polar residues" evidence="1">
    <location>
        <begin position="181"/>
        <end position="197"/>
    </location>
</feature>
<feature type="chain" id="PRO_5023872977" evidence="2">
    <location>
        <begin position="33"/>
        <end position="636"/>
    </location>
</feature>
<gene>
    <name evidence="3" type="ORF">DEA37_0012474</name>
</gene>
<feature type="signal peptide" evidence="2">
    <location>
        <begin position="1"/>
        <end position="32"/>
    </location>
</feature>
<keyword evidence="2" id="KW-0732">Signal</keyword>
<feature type="compositionally biased region" description="Polar residues" evidence="1">
    <location>
        <begin position="206"/>
        <end position="221"/>
    </location>
</feature>
<evidence type="ECO:0000256" key="1">
    <source>
        <dbReference type="SAM" id="MobiDB-lite"/>
    </source>
</evidence>
<feature type="region of interest" description="Disordered" evidence="1">
    <location>
        <begin position="418"/>
        <end position="455"/>
    </location>
</feature>
<sequence length="636" mass="68001">MRGRAPPCHFCLIRVGYIMLAVPAHFFAQSLASVIYADLKPQETVARSVSTATATAKVGILCNQFTPQESSPLASACCHFPTSHSVDIDAEVKSNDDNLSNSITSLEAATTLARTLSSQTMMLHYAVLGHSPPLYGQGNMAGSSLHTLVLLPDLRLTGTTATAAGIIAGLPVRTADQCSLSLDKSGKTSPKRTSASVTEVDDQEPRSSQSVHVPSDRSNTFPLKENTMEQTQFSTNTNVSIDPTSTSASCNQILKLEPPKSNGATTHTRSFRAKRRPSLTLLKLPSSSQTQPSPASGVIPKGTFLPTPVLEAELKKLECQPSPFMEALKKLTPSIPDPIRPDIATEADRFNSSEVLVCSQANSANKSAHLMSVPLPKTPTTPTNSFPTYGSSLCRSPDIFVVPFLGIVNGSEQENPMKTLTSASESDPRPSQSILSSCVPSITSSTSTSLGNSSLTDSLKTCAIEDEPSDSRKFNGKHRLSLTLPPRSLENMTDDSPLLGIIPQGTFLSTPDVVTELERHYTWLQYVIEKLEFPSASLTGTNGNAIKREMVNPPSSDLPVCQPKPVFAQSVATNLCASNSNTPELRTNAFMSTSSSGCTSPVSSSSPNHALSETRQVDLRDADVITGKHAKRCRRA</sequence>
<name>A0A5J4NEH4_9TREM</name>
<feature type="region of interest" description="Disordered" evidence="1">
    <location>
        <begin position="592"/>
        <end position="617"/>
    </location>
</feature>
<comment type="caution">
    <text evidence="3">The sequence shown here is derived from an EMBL/GenBank/DDBJ whole genome shotgun (WGS) entry which is preliminary data.</text>
</comment>